<dbReference type="PANTHER" id="PTHR38389:SF1">
    <property type="entry name" value="DNA-DIRECTED RNA POLYMERASE SUBUNIT BETA"/>
    <property type="match status" value="1"/>
</dbReference>
<keyword evidence="1" id="KW-0472">Membrane</keyword>
<dbReference type="RefSeq" id="XP_027329691.1">
    <property type="nucleotide sequence ID" value="XM_027473890.1"/>
</dbReference>
<dbReference type="AlphaFoldDB" id="A0A8B8JE60"/>
<evidence type="ECO:0000259" key="2">
    <source>
        <dbReference type="Pfam" id="PF25397"/>
    </source>
</evidence>
<organism evidence="3 4">
    <name type="scientific">Abrus precatorius</name>
    <name type="common">Indian licorice</name>
    <name type="synonym">Glycine abrus</name>
    <dbReference type="NCBI Taxonomy" id="3816"/>
    <lineage>
        <taxon>Eukaryota</taxon>
        <taxon>Viridiplantae</taxon>
        <taxon>Streptophyta</taxon>
        <taxon>Embryophyta</taxon>
        <taxon>Tracheophyta</taxon>
        <taxon>Spermatophyta</taxon>
        <taxon>Magnoliopsida</taxon>
        <taxon>eudicotyledons</taxon>
        <taxon>Gunneridae</taxon>
        <taxon>Pentapetalae</taxon>
        <taxon>rosids</taxon>
        <taxon>fabids</taxon>
        <taxon>Fabales</taxon>
        <taxon>Fabaceae</taxon>
        <taxon>Papilionoideae</taxon>
        <taxon>50 kb inversion clade</taxon>
        <taxon>NPAAA clade</taxon>
        <taxon>indigoferoid/millettioid clade</taxon>
        <taxon>Abreae</taxon>
        <taxon>Abrus</taxon>
    </lineage>
</organism>
<proteinExistence type="predicted"/>
<evidence type="ECO:0000313" key="4">
    <source>
        <dbReference type="RefSeq" id="XP_027329691.1"/>
    </source>
</evidence>
<evidence type="ECO:0000313" key="3">
    <source>
        <dbReference type="Proteomes" id="UP000694853"/>
    </source>
</evidence>
<feature type="transmembrane region" description="Helical" evidence="1">
    <location>
        <begin position="94"/>
        <end position="111"/>
    </location>
</feature>
<dbReference type="OrthoDB" id="1937164at2759"/>
<dbReference type="GeneID" id="113846059"/>
<feature type="transmembrane region" description="Helical" evidence="1">
    <location>
        <begin position="56"/>
        <end position="74"/>
    </location>
</feature>
<dbReference type="KEGG" id="aprc:113846059"/>
<accession>A0A8B8JE60</accession>
<keyword evidence="1" id="KW-1133">Transmembrane helix</keyword>
<protein>
    <submittedName>
        <fullName evidence="4">Uncharacterized protein LOC113846059 isoform X1</fullName>
    </submittedName>
</protein>
<reference evidence="3" key="1">
    <citation type="journal article" date="2019" name="Toxins">
        <title>Detection of Abrin-Like and Prepropulchellin-Like Toxin Genes and Transcripts Using Whole Genome Sequencing and Full-Length Transcript Sequencing of Abrus precatorius.</title>
        <authorList>
            <person name="Hovde B.T."/>
            <person name="Daligault H.E."/>
            <person name="Hanschen E.R."/>
            <person name="Kunde Y.A."/>
            <person name="Johnson M.B."/>
            <person name="Starkenburg S.R."/>
            <person name="Johnson S.L."/>
        </authorList>
    </citation>
    <scope>NUCLEOTIDE SEQUENCE [LARGE SCALE GENOMIC DNA]</scope>
</reference>
<evidence type="ECO:0000256" key="1">
    <source>
        <dbReference type="SAM" id="Phobius"/>
    </source>
</evidence>
<gene>
    <name evidence="4" type="primary">LOC113846059</name>
</gene>
<dbReference type="InterPro" id="IPR057209">
    <property type="entry name" value="DUF7887"/>
</dbReference>
<dbReference type="Pfam" id="PF25397">
    <property type="entry name" value="DUF7887"/>
    <property type="match status" value="1"/>
</dbReference>
<dbReference type="PANTHER" id="PTHR38389">
    <property type="entry name" value="DNA-DIRECTED RNA POLYMERASE SUBUNIT BETA"/>
    <property type="match status" value="1"/>
</dbReference>
<reference evidence="4" key="2">
    <citation type="submission" date="2025-08" db="UniProtKB">
        <authorList>
            <consortium name="RefSeq"/>
        </authorList>
    </citation>
    <scope>IDENTIFICATION</scope>
    <source>
        <tissue evidence="4">Young leaves</tissue>
    </source>
</reference>
<name>A0A8B8JE60_ABRPR</name>
<sequence length="116" mass="12872">MEVMGRSCNVLCLTSCVPVREIGTRFWIISARKEEFQENGKFQKRSLFPLRVSKSIIARTAIGVFGLGFIDAGYSGDWSRIGVITPQSEELLKVAAFLVVPLCVFLIFSLPSEPNS</sequence>
<dbReference type="Proteomes" id="UP000694853">
    <property type="component" value="Unplaced"/>
</dbReference>
<feature type="domain" description="DUF7887" evidence="2">
    <location>
        <begin position="52"/>
        <end position="112"/>
    </location>
</feature>
<keyword evidence="1" id="KW-0812">Transmembrane</keyword>
<keyword evidence="3" id="KW-1185">Reference proteome</keyword>